<dbReference type="OrthoDB" id="8659436at2"/>
<dbReference type="InterPro" id="IPR036390">
    <property type="entry name" value="WH_DNA-bd_sf"/>
</dbReference>
<dbReference type="AlphaFoldDB" id="A0A545AHE1"/>
<dbReference type="RefSeq" id="WP_142708886.1">
    <property type="nucleotide sequence ID" value="NZ_VIRS01000035.1"/>
</dbReference>
<evidence type="ECO:0000256" key="2">
    <source>
        <dbReference type="ARBA" id="ARBA00022491"/>
    </source>
</evidence>
<dbReference type="CDD" id="cd07153">
    <property type="entry name" value="Fur_like"/>
    <property type="match status" value="1"/>
</dbReference>
<dbReference type="EMBL" id="VIRS01000035">
    <property type="protein sequence ID" value="TQS40742.1"/>
    <property type="molecule type" value="Genomic_DNA"/>
</dbReference>
<comment type="cofactor">
    <cofactor evidence="7">
        <name>Zn(2+)</name>
        <dbReference type="ChEBI" id="CHEBI:29105"/>
    </cofactor>
    <text evidence="7">Binds 1 zinc ion per subunit.</text>
</comment>
<dbReference type="InParanoid" id="A0A545AHE1"/>
<organism evidence="8 9">
    <name type="scientific">Cryptosporangium phraense</name>
    <dbReference type="NCBI Taxonomy" id="2593070"/>
    <lineage>
        <taxon>Bacteria</taxon>
        <taxon>Bacillati</taxon>
        <taxon>Actinomycetota</taxon>
        <taxon>Actinomycetes</taxon>
        <taxon>Cryptosporangiales</taxon>
        <taxon>Cryptosporangiaceae</taxon>
        <taxon>Cryptosporangium</taxon>
    </lineage>
</organism>
<keyword evidence="7" id="KW-0479">Metal-binding</keyword>
<protein>
    <submittedName>
        <fullName evidence="8">Transcriptional repressor</fullName>
    </submittedName>
</protein>
<evidence type="ECO:0000256" key="7">
    <source>
        <dbReference type="PIRSR" id="PIRSR602481-1"/>
    </source>
</evidence>
<accession>A0A545AHE1</accession>
<comment type="caution">
    <text evidence="8">The sequence shown here is derived from an EMBL/GenBank/DDBJ whole genome shotgun (WGS) entry which is preliminary data.</text>
</comment>
<keyword evidence="6" id="KW-0804">Transcription</keyword>
<feature type="binding site" evidence="7">
    <location>
        <position position="132"/>
    </location>
    <ligand>
        <name>Zn(2+)</name>
        <dbReference type="ChEBI" id="CHEBI:29105"/>
    </ligand>
</feature>
<evidence type="ECO:0000256" key="1">
    <source>
        <dbReference type="ARBA" id="ARBA00007957"/>
    </source>
</evidence>
<sequence length="151" mass="16292">MALPSLTDALRSRGLRMTVQRQLVMEAVEKLGHATSEQVHAEVTKTAAGLNLTTVYRTLELLEEIGLVRHTHLIDTATTYHLAADQHIHLVCRNCRTVTEAPTGMLTDLATRLSDERGFTMDVGHVALFGMCGNCCDAGTAAPAGVPNPEV</sequence>
<feature type="binding site" evidence="7">
    <location>
        <position position="95"/>
    </location>
    <ligand>
        <name>Zn(2+)</name>
        <dbReference type="ChEBI" id="CHEBI:29105"/>
    </ligand>
</feature>
<evidence type="ECO:0000256" key="5">
    <source>
        <dbReference type="ARBA" id="ARBA00023125"/>
    </source>
</evidence>
<dbReference type="GO" id="GO:0000976">
    <property type="term" value="F:transcription cis-regulatory region binding"/>
    <property type="evidence" value="ECO:0007669"/>
    <property type="project" value="TreeGrafter"/>
</dbReference>
<dbReference type="InterPro" id="IPR036388">
    <property type="entry name" value="WH-like_DNA-bd_sf"/>
</dbReference>
<evidence type="ECO:0000313" key="8">
    <source>
        <dbReference type="EMBL" id="TQS40742.1"/>
    </source>
</evidence>
<dbReference type="GO" id="GO:1900376">
    <property type="term" value="P:regulation of secondary metabolite biosynthetic process"/>
    <property type="evidence" value="ECO:0007669"/>
    <property type="project" value="TreeGrafter"/>
</dbReference>
<feature type="binding site" evidence="7">
    <location>
        <position position="92"/>
    </location>
    <ligand>
        <name>Zn(2+)</name>
        <dbReference type="ChEBI" id="CHEBI:29105"/>
    </ligand>
</feature>
<dbReference type="GO" id="GO:0008270">
    <property type="term" value="F:zinc ion binding"/>
    <property type="evidence" value="ECO:0007669"/>
    <property type="project" value="TreeGrafter"/>
</dbReference>
<dbReference type="PANTHER" id="PTHR33202:SF7">
    <property type="entry name" value="FERRIC UPTAKE REGULATION PROTEIN"/>
    <property type="match status" value="1"/>
</dbReference>
<dbReference type="GO" id="GO:0003700">
    <property type="term" value="F:DNA-binding transcription factor activity"/>
    <property type="evidence" value="ECO:0007669"/>
    <property type="project" value="InterPro"/>
</dbReference>
<dbReference type="Gene3D" id="3.30.1490.190">
    <property type="match status" value="1"/>
</dbReference>
<comment type="similarity">
    <text evidence="1">Belongs to the Fur family.</text>
</comment>
<evidence type="ECO:0000256" key="4">
    <source>
        <dbReference type="ARBA" id="ARBA00023015"/>
    </source>
</evidence>
<keyword evidence="3 7" id="KW-0862">Zinc</keyword>
<keyword evidence="9" id="KW-1185">Reference proteome</keyword>
<dbReference type="PANTHER" id="PTHR33202">
    <property type="entry name" value="ZINC UPTAKE REGULATION PROTEIN"/>
    <property type="match status" value="1"/>
</dbReference>
<gene>
    <name evidence="8" type="ORF">FL583_33430</name>
</gene>
<evidence type="ECO:0000256" key="3">
    <source>
        <dbReference type="ARBA" id="ARBA00022833"/>
    </source>
</evidence>
<evidence type="ECO:0000256" key="6">
    <source>
        <dbReference type="ARBA" id="ARBA00023163"/>
    </source>
</evidence>
<keyword evidence="2" id="KW-0678">Repressor</keyword>
<feature type="binding site" evidence="7">
    <location>
        <position position="135"/>
    </location>
    <ligand>
        <name>Zn(2+)</name>
        <dbReference type="ChEBI" id="CHEBI:29105"/>
    </ligand>
</feature>
<dbReference type="InterPro" id="IPR002481">
    <property type="entry name" value="FUR"/>
</dbReference>
<dbReference type="GO" id="GO:0045892">
    <property type="term" value="P:negative regulation of DNA-templated transcription"/>
    <property type="evidence" value="ECO:0007669"/>
    <property type="project" value="TreeGrafter"/>
</dbReference>
<keyword evidence="4" id="KW-0805">Transcription regulation</keyword>
<evidence type="ECO:0000313" key="9">
    <source>
        <dbReference type="Proteomes" id="UP000317982"/>
    </source>
</evidence>
<dbReference type="InterPro" id="IPR043135">
    <property type="entry name" value="Fur_C"/>
</dbReference>
<dbReference type="Proteomes" id="UP000317982">
    <property type="component" value="Unassembled WGS sequence"/>
</dbReference>
<dbReference type="Gene3D" id="1.10.10.10">
    <property type="entry name" value="Winged helix-like DNA-binding domain superfamily/Winged helix DNA-binding domain"/>
    <property type="match status" value="1"/>
</dbReference>
<proteinExistence type="inferred from homology"/>
<name>A0A545AHE1_9ACTN</name>
<dbReference type="Pfam" id="PF01475">
    <property type="entry name" value="FUR"/>
    <property type="match status" value="1"/>
</dbReference>
<dbReference type="SUPFAM" id="SSF46785">
    <property type="entry name" value="Winged helix' DNA-binding domain"/>
    <property type="match status" value="1"/>
</dbReference>
<reference evidence="8 9" key="1">
    <citation type="submission" date="2019-07" db="EMBL/GenBank/DDBJ databases">
        <title>Cryptosporangium phraense sp. nov., isolated from plant litter.</title>
        <authorList>
            <person name="Suriyachadkun C."/>
        </authorList>
    </citation>
    <scope>NUCLEOTIDE SEQUENCE [LARGE SCALE GENOMIC DNA]</scope>
    <source>
        <strain evidence="8 9">A-T 5661</strain>
    </source>
</reference>
<keyword evidence="5" id="KW-0238">DNA-binding</keyword>